<name>A0A1D1VFR1_RAMVA</name>
<gene>
    <name evidence="2" type="primary">RvY_11303-1</name>
    <name evidence="2" type="synonym">RvY_11303.1</name>
    <name evidence="2" type="ORF">RvY_11303</name>
</gene>
<proteinExistence type="predicted"/>
<organism evidence="2 3">
    <name type="scientific">Ramazzottius varieornatus</name>
    <name type="common">Water bear</name>
    <name type="synonym">Tardigrade</name>
    <dbReference type="NCBI Taxonomy" id="947166"/>
    <lineage>
        <taxon>Eukaryota</taxon>
        <taxon>Metazoa</taxon>
        <taxon>Ecdysozoa</taxon>
        <taxon>Tardigrada</taxon>
        <taxon>Eutardigrada</taxon>
        <taxon>Parachela</taxon>
        <taxon>Hypsibioidea</taxon>
        <taxon>Ramazzottiidae</taxon>
        <taxon>Ramazzottius</taxon>
    </lineage>
</organism>
<reference evidence="2 3" key="1">
    <citation type="journal article" date="2016" name="Nat. Commun.">
        <title>Extremotolerant tardigrade genome and improved radiotolerance of human cultured cells by tardigrade-unique protein.</title>
        <authorList>
            <person name="Hashimoto T."/>
            <person name="Horikawa D.D."/>
            <person name="Saito Y."/>
            <person name="Kuwahara H."/>
            <person name="Kozuka-Hata H."/>
            <person name="Shin-I T."/>
            <person name="Minakuchi Y."/>
            <person name="Ohishi K."/>
            <person name="Motoyama A."/>
            <person name="Aizu T."/>
            <person name="Enomoto A."/>
            <person name="Kondo K."/>
            <person name="Tanaka S."/>
            <person name="Hara Y."/>
            <person name="Koshikawa S."/>
            <person name="Sagara H."/>
            <person name="Miura T."/>
            <person name="Yokobori S."/>
            <person name="Miyagawa K."/>
            <person name="Suzuki Y."/>
            <person name="Kubo T."/>
            <person name="Oyama M."/>
            <person name="Kohara Y."/>
            <person name="Fujiyama A."/>
            <person name="Arakawa K."/>
            <person name="Katayama T."/>
            <person name="Toyoda A."/>
            <person name="Kunieda T."/>
        </authorList>
    </citation>
    <scope>NUCLEOTIDE SEQUENCE [LARGE SCALE GENOMIC DNA]</scope>
    <source>
        <strain evidence="2 3">YOKOZUNA-1</strain>
    </source>
</reference>
<protein>
    <submittedName>
        <fullName evidence="2">Uncharacterized protein</fullName>
    </submittedName>
</protein>
<evidence type="ECO:0000313" key="2">
    <source>
        <dbReference type="EMBL" id="GAV00460.1"/>
    </source>
</evidence>
<evidence type="ECO:0000313" key="3">
    <source>
        <dbReference type="Proteomes" id="UP000186922"/>
    </source>
</evidence>
<feature type="region of interest" description="Disordered" evidence="1">
    <location>
        <begin position="59"/>
        <end position="84"/>
    </location>
</feature>
<dbReference type="EMBL" id="BDGG01000006">
    <property type="protein sequence ID" value="GAV00460.1"/>
    <property type="molecule type" value="Genomic_DNA"/>
</dbReference>
<evidence type="ECO:0000256" key="1">
    <source>
        <dbReference type="SAM" id="MobiDB-lite"/>
    </source>
</evidence>
<comment type="caution">
    <text evidence="2">The sequence shown here is derived from an EMBL/GenBank/DDBJ whole genome shotgun (WGS) entry which is preliminary data.</text>
</comment>
<keyword evidence="3" id="KW-1185">Reference proteome</keyword>
<dbReference type="Proteomes" id="UP000186922">
    <property type="component" value="Unassembled WGS sequence"/>
</dbReference>
<accession>A0A1D1VFR1</accession>
<sequence>MRRPEKLSATGCQHQDQQVHPAVIHWCPANSVVSAGFPDRVPDPSPDIPSLTEISVTSFAPSSSYSDTPELYGRNPFSEKTSTDQEDIQQYYTISISTPLAIMLYWMDQRTMTEHGWTLRYRFEIPGFQYPGTHYFRDAVPVALNPE</sequence>
<dbReference type="AlphaFoldDB" id="A0A1D1VFR1"/>